<protein>
    <recommendedName>
        <fullName evidence="1">ApeI dehydratase-like domain-containing protein</fullName>
    </recommendedName>
</protein>
<dbReference type="Proteomes" id="UP000471640">
    <property type="component" value="Unassembled WGS sequence"/>
</dbReference>
<name>A0A6P1DVL9_9GAMM</name>
<dbReference type="CDD" id="cd00493">
    <property type="entry name" value="FabA_FabZ"/>
    <property type="match status" value="1"/>
</dbReference>
<organism evidence="2 3">
    <name type="scientific">Thiorhodococcus mannitoliphagus</name>
    <dbReference type="NCBI Taxonomy" id="329406"/>
    <lineage>
        <taxon>Bacteria</taxon>
        <taxon>Pseudomonadati</taxon>
        <taxon>Pseudomonadota</taxon>
        <taxon>Gammaproteobacteria</taxon>
        <taxon>Chromatiales</taxon>
        <taxon>Chromatiaceae</taxon>
        <taxon>Thiorhodococcus</taxon>
    </lineage>
</organism>
<dbReference type="AlphaFoldDB" id="A0A6P1DVL9"/>
<dbReference type="InterPro" id="IPR054545">
    <property type="entry name" value="ApeI-like"/>
</dbReference>
<reference evidence="2 3" key="2">
    <citation type="submission" date="2020-02" db="EMBL/GenBank/DDBJ databases">
        <title>Genome sequences of Thiorhodococcus mannitoliphagus and Thiorhodococcus minor, purple sulfur photosynthetic bacteria in the gammaproteobacterial family, Chromatiaceae.</title>
        <authorList>
            <person name="Aviles F.A."/>
            <person name="Meyer T.E."/>
            <person name="Kyndt J.A."/>
        </authorList>
    </citation>
    <scope>NUCLEOTIDE SEQUENCE [LARGE SCALE GENOMIC DNA]</scope>
    <source>
        <strain evidence="2 3">DSM 18266</strain>
    </source>
</reference>
<feature type="domain" description="ApeI dehydratase-like" evidence="1">
    <location>
        <begin position="4"/>
        <end position="94"/>
    </location>
</feature>
<proteinExistence type="predicted"/>
<dbReference type="InterPro" id="IPR029069">
    <property type="entry name" value="HotDog_dom_sf"/>
</dbReference>
<keyword evidence="3" id="KW-1185">Reference proteome</keyword>
<comment type="caution">
    <text evidence="2">The sequence shown here is derived from an EMBL/GenBank/DDBJ whole genome shotgun (WGS) entry which is preliminary data.</text>
</comment>
<dbReference type="EMBL" id="JAAIJR010000067">
    <property type="protein sequence ID" value="NEX21749.1"/>
    <property type="molecule type" value="Genomic_DNA"/>
</dbReference>
<dbReference type="SUPFAM" id="SSF54637">
    <property type="entry name" value="Thioesterase/thiol ester dehydrase-isomerase"/>
    <property type="match status" value="1"/>
</dbReference>
<gene>
    <name evidence="2" type="ORF">G3480_15755</name>
</gene>
<evidence type="ECO:0000259" key="1">
    <source>
        <dbReference type="Pfam" id="PF22818"/>
    </source>
</evidence>
<dbReference type="RefSeq" id="WP_164654853.1">
    <property type="nucleotide sequence ID" value="NZ_JAAIJR010000067.1"/>
</dbReference>
<dbReference type="Pfam" id="PF22818">
    <property type="entry name" value="ApeI-like"/>
    <property type="match status" value="1"/>
</dbReference>
<sequence>MTQQASIKIPADHPAFTGHFPGRPILPGVVLLDEAARCIAGALSLGPEPLWEISRLKFLRPALPGDQLDLRWSTTAAGDIRFRIERAGEALAEGVLRDATP</sequence>
<reference evidence="3" key="1">
    <citation type="journal article" date="2020" name="Microbiol. Resour. Announc.">
        <title>Draft Genome Sequences of Thiorhodococcus mannitoliphagus and Thiorhodococcus minor, Purple Sulfur Photosynthetic Bacteria in the Gammaproteobacterial Family Chromatiaceae.</title>
        <authorList>
            <person name="Aviles F.A."/>
            <person name="Meyer T.E."/>
            <person name="Kyndt J.A."/>
        </authorList>
    </citation>
    <scope>NUCLEOTIDE SEQUENCE [LARGE SCALE GENOMIC DNA]</scope>
    <source>
        <strain evidence="3">DSM 18266</strain>
    </source>
</reference>
<dbReference type="GO" id="GO:0016829">
    <property type="term" value="F:lyase activity"/>
    <property type="evidence" value="ECO:0007669"/>
    <property type="project" value="UniProtKB-KW"/>
</dbReference>
<dbReference type="Gene3D" id="3.10.129.10">
    <property type="entry name" value="Hotdog Thioesterase"/>
    <property type="match status" value="1"/>
</dbReference>
<evidence type="ECO:0000313" key="2">
    <source>
        <dbReference type="EMBL" id="NEX21749.1"/>
    </source>
</evidence>
<evidence type="ECO:0000313" key="3">
    <source>
        <dbReference type="Proteomes" id="UP000471640"/>
    </source>
</evidence>
<accession>A0A6P1DVL9</accession>